<name>A0A5F8HL94_MONDO</name>
<feature type="compositionally biased region" description="Low complexity" evidence="2">
    <location>
        <begin position="155"/>
        <end position="167"/>
    </location>
</feature>
<evidence type="ECO:0000313" key="5">
    <source>
        <dbReference type="Ensembl" id="ENSMODP00000060406.1"/>
    </source>
</evidence>
<keyword evidence="6" id="KW-1185">Reference proteome</keyword>
<evidence type="ECO:0000256" key="1">
    <source>
        <dbReference type="ARBA" id="ARBA00002358"/>
    </source>
</evidence>
<protein>
    <submittedName>
        <fullName evidence="5">GPRIN family member 3</fullName>
    </submittedName>
</protein>
<dbReference type="KEGG" id="mdo:103092504"/>
<dbReference type="PANTHER" id="PTHR15718">
    <property type="entry name" value="G PROTEIN-REGULATED INDUCER OF NEURITE OUTGROWTH C-TERMINAL DOMAIN-CONTAINING PROTEIN"/>
    <property type="match status" value="1"/>
</dbReference>
<feature type="compositionally biased region" description="Polar residues" evidence="2">
    <location>
        <begin position="796"/>
        <end position="812"/>
    </location>
</feature>
<feature type="compositionally biased region" description="Basic and acidic residues" evidence="2">
    <location>
        <begin position="228"/>
        <end position="249"/>
    </location>
</feature>
<comment type="function">
    <text evidence="1">May be involved in neurite outgrowth.</text>
</comment>
<dbReference type="InterPro" id="IPR026646">
    <property type="entry name" value="GPRIN2-like/GPRIN3"/>
</dbReference>
<evidence type="ECO:0000313" key="6">
    <source>
        <dbReference type="Proteomes" id="UP000002280"/>
    </source>
</evidence>
<dbReference type="InterPro" id="IPR032745">
    <property type="entry name" value="GRIN_C"/>
</dbReference>
<dbReference type="AlphaFoldDB" id="A0A5F8HL94"/>
<dbReference type="PANTHER" id="PTHR15718:SF6">
    <property type="entry name" value="G PROTEIN-REGULATED INDUCER OF NEURITE OUTGROWTH 3"/>
    <property type="match status" value="1"/>
</dbReference>
<evidence type="ECO:0000256" key="3">
    <source>
        <dbReference type="SAM" id="SignalP"/>
    </source>
</evidence>
<evidence type="ECO:0000259" key="4">
    <source>
        <dbReference type="Pfam" id="PF15235"/>
    </source>
</evidence>
<organism evidence="5 6">
    <name type="scientific">Monodelphis domestica</name>
    <name type="common">Gray short-tailed opossum</name>
    <dbReference type="NCBI Taxonomy" id="13616"/>
    <lineage>
        <taxon>Eukaryota</taxon>
        <taxon>Metazoa</taxon>
        <taxon>Chordata</taxon>
        <taxon>Craniata</taxon>
        <taxon>Vertebrata</taxon>
        <taxon>Euteleostomi</taxon>
        <taxon>Mammalia</taxon>
        <taxon>Metatheria</taxon>
        <taxon>Didelphimorphia</taxon>
        <taxon>Didelphidae</taxon>
        <taxon>Monodelphis</taxon>
    </lineage>
</organism>
<reference evidence="5" key="3">
    <citation type="submission" date="2025-09" db="UniProtKB">
        <authorList>
            <consortium name="Ensembl"/>
        </authorList>
    </citation>
    <scope>IDENTIFICATION</scope>
</reference>
<dbReference type="Bgee" id="ENSMODG00000025301">
    <property type="expression patterns" value="Expressed in liver and 8 other cell types or tissues"/>
</dbReference>
<feature type="domain" description="G protein-regulated inducer of neurite outgrowth C-terminal" evidence="4">
    <location>
        <begin position="721"/>
        <end position="841"/>
    </location>
</feature>
<dbReference type="STRING" id="13616.ENSMODP00000060406"/>
<feature type="region of interest" description="Disordered" evidence="2">
    <location>
        <begin position="146"/>
        <end position="174"/>
    </location>
</feature>
<dbReference type="GO" id="GO:0031175">
    <property type="term" value="P:neuron projection development"/>
    <property type="evidence" value="ECO:0000318"/>
    <property type="project" value="GO_Central"/>
</dbReference>
<feature type="region of interest" description="Disordered" evidence="2">
    <location>
        <begin position="792"/>
        <end position="816"/>
    </location>
</feature>
<dbReference type="Ensembl" id="ENSMODT00000039215.2">
    <property type="protein sequence ID" value="ENSMODP00000060406.1"/>
    <property type="gene ID" value="ENSMODG00000025301.2"/>
</dbReference>
<dbReference type="Pfam" id="PF15235">
    <property type="entry name" value="GRIN_C"/>
    <property type="match status" value="1"/>
</dbReference>
<feature type="region of interest" description="Disordered" evidence="2">
    <location>
        <begin position="561"/>
        <end position="707"/>
    </location>
</feature>
<reference evidence="5" key="2">
    <citation type="submission" date="2025-08" db="UniProtKB">
        <authorList>
            <consortium name="Ensembl"/>
        </authorList>
    </citation>
    <scope>IDENTIFICATION</scope>
</reference>
<dbReference type="Proteomes" id="UP000002280">
    <property type="component" value="Chromosome 5"/>
</dbReference>
<dbReference type="GO" id="GO:0005886">
    <property type="term" value="C:plasma membrane"/>
    <property type="evidence" value="ECO:0000318"/>
    <property type="project" value="GO_Central"/>
</dbReference>
<feature type="compositionally biased region" description="Basic and acidic residues" evidence="2">
    <location>
        <begin position="565"/>
        <end position="574"/>
    </location>
</feature>
<feature type="compositionally biased region" description="Basic and acidic residues" evidence="2">
    <location>
        <begin position="657"/>
        <end position="668"/>
    </location>
</feature>
<proteinExistence type="predicted"/>
<dbReference type="OMA" id="EQLHIIY"/>
<feature type="compositionally biased region" description="Basic and acidic residues" evidence="2">
    <location>
        <begin position="582"/>
        <end position="598"/>
    </location>
</feature>
<dbReference type="GeneTree" id="ENSGT00570000079168"/>
<accession>A0A5F8HL94</accession>
<dbReference type="FunCoup" id="A0A5F8HL94">
    <property type="interactions" value="553"/>
</dbReference>
<feature type="region of interest" description="Disordered" evidence="2">
    <location>
        <begin position="306"/>
        <end position="341"/>
    </location>
</feature>
<evidence type="ECO:0000256" key="2">
    <source>
        <dbReference type="SAM" id="MobiDB-lite"/>
    </source>
</evidence>
<feature type="region of interest" description="Disordered" evidence="2">
    <location>
        <begin position="218"/>
        <end position="254"/>
    </location>
</feature>
<dbReference type="InParanoid" id="A0A5F8HL94"/>
<feature type="compositionally biased region" description="Polar residues" evidence="2">
    <location>
        <begin position="685"/>
        <end position="698"/>
    </location>
</feature>
<sequence>MAGFFIMSPLELSWIIVLMRICLWRSCPSLPSLWISAVTPQWHQPRRFPEIVLKSSSMGTVPDSLRLTKASLTVVPGEEELLQDQQSSLSQQTSLIPYSNANNSLLGFPSESVRIGFLDLGCPGPVETIMKDSEHDLTQTVMSSGISNEVEKLSPTDSTPSDSSQPQGHSEHAAQVPAPRVDLNLTHSVVPVNQDAGCPQPCDDPETLAILVVDKTPQPQGASDAEDPEKSDKSSKDQELCIDSPEKRQGKAKTLMTTSEIVLQSATPVSRSEGGEQPVDLNLETRLPIHSEREEREESFVIALTTSAQSSTTSQQSGLSSKHSGCFPEQEKTLEAQPLSSRFKEMGTMTSLDESGFLAERANRIWQDAEVQTITSMESRSVATSPSMLATFLREIPASETLEQQEQLCVIYQSSSKANNPLDKLEGPREASCGFGNKTEVHIQAAAAASSNVSAFQVEKKSTDSAATNEEPASKNGFSGLCFLKTSNDSTNICKEEWQAVEMATEGKRCIITQSTPTTFLPPNAKPVYPISAHVYNEAEVSPGLGKADPKSSELSMKTINNQQPERDSSDAQREPLSPDDDLNKRDDWSVRDKDGTTEKPLPTQIGKEGETVDSKAAIKPRVETKPELLCPTAGGNNSVGLAVSPGNAITPTTGRKNQDRASEESKQAKAVTSLGLPTEMMGDSSPNSGKRTPSRSVKASPRRASRVSEFLKEQKLNVTAAAAQVGFMPGEKKKQLGADSKLQFKQSKQVRDVIWDDQGMTWEVYGASLDPESLGIAIQNHLQRQIREHEKLIKGQSNQNRKSISSDTSSNKKLKGRQHNMFQAMMQNFRRPNCCVHPAPSSVLD</sequence>
<keyword evidence="3" id="KW-0732">Signal</keyword>
<reference evidence="5 6" key="1">
    <citation type="journal article" date="2007" name="Nature">
        <title>Genome of the marsupial Monodelphis domestica reveals innovation in non-coding sequences.</title>
        <authorList>
            <person name="Mikkelsen T.S."/>
            <person name="Wakefield M.J."/>
            <person name="Aken B."/>
            <person name="Amemiya C.T."/>
            <person name="Chang J.L."/>
            <person name="Duke S."/>
            <person name="Garber M."/>
            <person name="Gentles A.J."/>
            <person name="Goodstadt L."/>
            <person name="Heger A."/>
            <person name="Jurka J."/>
            <person name="Kamal M."/>
            <person name="Mauceli E."/>
            <person name="Searle S.M."/>
            <person name="Sharpe T."/>
            <person name="Baker M.L."/>
            <person name="Batzer M.A."/>
            <person name="Benos P.V."/>
            <person name="Belov K."/>
            <person name="Clamp M."/>
            <person name="Cook A."/>
            <person name="Cuff J."/>
            <person name="Das R."/>
            <person name="Davidow L."/>
            <person name="Deakin J.E."/>
            <person name="Fazzari M.J."/>
            <person name="Glass J.L."/>
            <person name="Grabherr M."/>
            <person name="Greally J.M."/>
            <person name="Gu W."/>
            <person name="Hore T.A."/>
            <person name="Huttley G.A."/>
            <person name="Kleber M."/>
            <person name="Jirtle R.L."/>
            <person name="Koina E."/>
            <person name="Lee J.T."/>
            <person name="Mahony S."/>
            <person name="Marra M.A."/>
            <person name="Miller R.D."/>
            <person name="Nicholls R.D."/>
            <person name="Oda M."/>
            <person name="Papenfuss A.T."/>
            <person name="Parra Z.E."/>
            <person name="Pollock D.D."/>
            <person name="Ray D.A."/>
            <person name="Schein J.E."/>
            <person name="Speed T.P."/>
            <person name="Thompson K."/>
            <person name="VandeBerg J.L."/>
            <person name="Wade C.M."/>
            <person name="Walker J.A."/>
            <person name="Waters P.D."/>
            <person name="Webber C."/>
            <person name="Weidman J.R."/>
            <person name="Xie X."/>
            <person name="Zody M.C."/>
            <person name="Baldwin J."/>
            <person name="Abdouelleil A."/>
            <person name="Abdulkadir J."/>
            <person name="Abebe A."/>
            <person name="Abera B."/>
            <person name="Abreu J."/>
            <person name="Acer S.C."/>
            <person name="Aftuck L."/>
            <person name="Alexander A."/>
            <person name="An P."/>
            <person name="Anderson E."/>
            <person name="Anderson S."/>
            <person name="Arachi H."/>
            <person name="Azer M."/>
            <person name="Bachantsang P."/>
            <person name="Barry A."/>
            <person name="Bayul T."/>
            <person name="Berlin A."/>
            <person name="Bessette D."/>
            <person name="Bloom T."/>
            <person name="Bloom T."/>
            <person name="Boguslavskiy L."/>
            <person name="Bonnet C."/>
            <person name="Boukhgalter B."/>
            <person name="Bourzgui I."/>
            <person name="Brown A."/>
            <person name="Cahill P."/>
            <person name="Channer S."/>
            <person name="Cheshatsang Y."/>
            <person name="Chuda L."/>
            <person name="Citroen M."/>
            <person name="Collymore A."/>
            <person name="Cooke P."/>
            <person name="Costello M."/>
            <person name="D'Aco K."/>
            <person name="Daza R."/>
            <person name="De Haan G."/>
            <person name="DeGray S."/>
            <person name="DeMaso C."/>
            <person name="Dhargay N."/>
            <person name="Dooley K."/>
            <person name="Dooley E."/>
            <person name="Doricent M."/>
            <person name="Dorje P."/>
            <person name="Dorjee K."/>
            <person name="Dupes A."/>
            <person name="Elong R."/>
            <person name="Falk J."/>
            <person name="Farina A."/>
            <person name="Faro S."/>
            <person name="Ferguson D."/>
            <person name="Fisher S."/>
            <person name="Foley C.D."/>
            <person name="Franke A."/>
            <person name="Friedrich D."/>
            <person name="Gadbois L."/>
            <person name="Gearin G."/>
            <person name="Gearin C.R."/>
            <person name="Giannoukos G."/>
            <person name="Goode T."/>
            <person name="Graham J."/>
            <person name="Grandbois E."/>
            <person name="Grewal S."/>
            <person name="Gyaltsen K."/>
            <person name="Hafez N."/>
            <person name="Hagos B."/>
            <person name="Hall J."/>
            <person name="Henson C."/>
            <person name="Hollinger A."/>
            <person name="Honan T."/>
            <person name="Huard M.D."/>
            <person name="Hughes L."/>
            <person name="Hurhula B."/>
            <person name="Husby M.E."/>
            <person name="Kamat A."/>
            <person name="Kanga B."/>
            <person name="Kashin S."/>
            <person name="Khazanovich D."/>
            <person name="Kisner P."/>
            <person name="Lance K."/>
            <person name="Lara M."/>
            <person name="Lee W."/>
            <person name="Lennon N."/>
            <person name="Letendre F."/>
            <person name="LeVine R."/>
            <person name="Lipovsky A."/>
            <person name="Liu X."/>
            <person name="Liu J."/>
            <person name="Liu S."/>
            <person name="Lokyitsang T."/>
            <person name="Lokyitsang Y."/>
            <person name="Lubonja R."/>
            <person name="Lui A."/>
            <person name="MacDonald P."/>
            <person name="Magnisalis V."/>
            <person name="Maru K."/>
            <person name="Matthews C."/>
            <person name="McCusker W."/>
            <person name="McDonough S."/>
            <person name="Mehta T."/>
            <person name="Meldrim J."/>
            <person name="Meneus L."/>
            <person name="Mihai O."/>
            <person name="Mihalev A."/>
            <person name="Mihova T."/>
            <person name="Mittelman R."/>
            <person name="Mlenga V."/>
            <person name="Montmayeur A."/>
            <person name="Mulrain L."/>
            <person name="Navidi A."/>
            <person name="Naylor J."/>
            <person name="Negash T."/>
            <person name="Nguyen T."/>
            <person name="Nguyen N."/>
            <person name="Nicol R."/>
            <person name="Norbu C."/>
            <person name="Norbu N."/>
            <person name="Novod N."/>
            <person name="O'Neill B."/>
            <person name="Osman S."/>
            <person name="Markiewicz E."/>
            <person name="Oyono O.L."/>
            <person name="Patti C."/>
            <person name="Phunkhang P."/>
            <person name="Pierre F."/>
            <person name="Priest M."/>
            <person name="Raghuraman S."/>
            <person name="Rege F."/>
            <person name="Reyes R."/>
            <person name="Rise C."/>
            <person name="Rogov P."/>
            <person name="Ross K."/>
            <person name="Ryan E."/>
            <person name="Settipalli S."/>
            <person name="Shea T."/>
            <person name="Sherpa N."/>
            <person name="Shi L."/>
            <person name="Shih D."/>
            <person name="Sparrow T."/>
            <person name="Spaulding J."/>
            <person name="Stalker J."/>
            <person name="Stange-Thomann N."/>
            <person name="Stavropoulos S."/>
            <person name="Stone C."/>
            <person name="Strader C."/>
            <person name="Tesfaye S."/>
            <person name="Thomson T."/>
            <person name="Thoulutsang Y."/>
            <person name="Thoulutsang D."/>
            <person name="Topham K."/>
            <person name="Topping I."/>
            <person name="Tsamla T."/>
            <person name="Vassiliev H."/>
            <person name="Vo A."/>
            <person name="Wangchuk T."/>
            <person name="Wangdi T."/>
            <person name="Weiand M."/>
            <person name="Wilkinson J."/>
            <person name="Wilson A."/>
            <person name="Yadav S."/>
            <person name="Young G."/>
            <person name="Yu Q."/>
            <person name="Zembek L."/>
            <person name="Zhong D."/>
            <person name="Zimmer A."/>
            <person name="Zwirko Z."/>
            <person name="Jaffe D.B."/>
            <person name="Alvarez P."/>
            <person name="Brockman W."/>
            <person name="Butler J."/>
            <person name="Chin C."/>
            <person name="Gnerre S."/>
            <person name="MacCallum I."/>
            <person name="Graves J.A."/>
            <person name="Ponting C.P."/>
            <person name="Breen M."/>
            <person name="Samollow P.B."/>
            <person name="Lander E.S."/>
            <person name="Lindblad-Toh K."/>
        </authorList>
    </citation>
    <scope>NUCLEOTIDE SEQUENCE [LARGE SCALE GENOMIC DNA]</scope>
</reference>
<feature type="chain" id="PRO_5023934184" evidence="3">
    <location>
        <begin position="25"/>
        <end position="846"/>
    </location>
</feature>
<feature type="signal peptide" evidence="3">
    <location>
        <begin position="1"/>
        <end position="24"/>
    </location>
</feature>
<feature type="compositionally biased region" description="Low complexity" evidence="2">
    <location>
        <begin position="306"/>
        <end position="321"/>
    </location>
</feature>